<dbReference type="PANTHER" id="PTHR38011:SF7">
    <property type="entry name" value="2,5-DIAMINO-6-RIBOSYLAMINO-4(3H)-PYRIMIDINONE 5'-PHOSPHATE REDUCTASE"/>
    <property type="match status" value="1"/>
</dbReference>
<feature type="binding site" evidence="16">
    <location>
        <position position="216"/>
    </location>
    <ligand>
        <name>substrate</name>
    </ligand>
</feature>
<feature type="binding site" evidence="16">
    <location>
        <position position="219"/>
    </location>
    <ligand>
        <name>substrate</name>
    </ligand>
</feature>
<protein>
    <recommendedName>
        <fullName evidence="14">Riboflavin biosynthesis protein RibD</fullName>
    </recommendedName>
    <domain>
        <recommendedName>
            <fullName evidence="14">Diaminohydroxyphosphoribosylaminopyrimidine deaminase</fullName>
            <shortName evidence="14">DRAP deaminase</shortName>
            <ecNumber evidence="14">3.5.4.26</ecNumber>
        </recommendedName>
        <alternativeName>
            <fullName evidence="14">Riboflavin-specific deaminase</fullName>
        </alternativeName>
    </domain>
    <domain>
        <recommendedName>
            <fullName evidence="14">5-amino-6-(5-phosphoribosylamino)uracil reductase</fullName>
            <ecNumber evidence="14">1.1.1.193</ecNumber>
        </recommendedName>
        <alternativeName>
            <fullName evidence="14">HTP reductase</fullName>
        </alternativeName>
    </domain>
</protein>
<dbReference type="InterPro" id="IPR002125">
    <property type="entry name" value="CMP_dCMP_dom"/>
</dbReference>
<evidence type="ECO:0000313" key="20">
    <source>
        <dbReference type="Proteomes" id="UP000658613"/>
    </source>
</evidence>
<dbReference type="InterPro" id="IPR016193">
    <property type="entry name" value="Cytidine_deaminase-like"/>
</dbReference>
<feature type="binding site" evidence="16">
    <location>
        <position position="182"/>
    </location>
    <ligand>
        <name>NADP(+)</name>
        <dbReference type="ChEBI" id="CHEBI:58349"/>
    </ligand>
</feature>
<evidence type="ECO:0000256" key="2">
    <source>
        <dbReference type="ARBA" id="ARBA00004882"/>
    </source>
</evidence>
<evidence type="ECO:0000256" key="3">
    <source>
        <dbReference type="ARBA" id="ARBA00004910"/>
    </source>
</evidence>
<evidence type="ECO:0000256" key="9">
    <source>
        <dbReference type="ARBA" id="ARBA00022857"/>
    </source>
</evidence>
<dbReference type="SUPFAM" id="SSF53597">
    <property type="entry name" value="Dihydrofolate reductase-like"/>
    <property type="match status" value="1"/>
</dbReference>
<dbReference type="EC" id="3.5.4.26" evidence="14"/>
<keyword evidence="10 14" id="KW-0560">Oxidoreductase</keyword>
<feature type="binding site" evidence="16">
    <location>
        <position position="180"/>
    </location>
    <ligand>
        <name>substrate</name>
    </ligand>
</feature>
<comment type="similarity">
    <text evidence="5 14">In the C-terminal section; belongs to the HTP reductase family.</text>
</comment>
<dbReference type="RefSeq" id="WP_196824186.1">
    <property type="nucleotide sequence ID" value="NZ_CP046980.1"/>
</dbReference>
<dbReference type="InterPro" id="IPR016192">
    <property type="entry name" value="APOBEC/CMP_deaminase_Zn-bd"/>
</dbReference>
<keyword evidence="11" id="KW-0511">Multifunctional enzyme</keyword>
<accession>A0A931DZR5</accession>
<evidence type="ECO:0000256" key="11">
    <source>
        <dbReference type="ARBA" id="ARBA00023268"/>
    </source>
</evidence>
<feature type="binding site" evidence="16">
    <location>
        <begin position="276"/>
        <end position="282"/>
    </location>
    <ligand>
        <name>NADP(+)</name>
        <dbReference type="ChEBI" id="CHEBI:58349"/>
    </ligand>
</feature>
<dbReference type="Pfam" id="PF00383">
    <property type="entry name" value="dCMP_cyt_deam_1"/>
    <property type="match status" value="1"/>
</dbReference>
<evidence type="ECO:0000256" key="16">
    <source>
        <dbReference type="PIRSR" id="PIRSR006769-2"/>
    </source>
</evidence>
<comment type="similarity">
    <text evidence="4 14">In the N-terminal section; belongs to the cytidine and deoxycytidylate deaminase family.</text>
</comment>
<feature type="binding site" evidence="16">
    <location>
        <position position="237"/>
    </location>
    <ligand>
        <name>NADP(+)</name>
        <dbReference type="ChEBI" id="CHEBI:58349"/>
    </ligand>
</feature>
<keyword evidence="14 19" id="KW-0378">Hydrolase</keyword>
<evidence type="ECO:0000256" key="14">
    <source>
        <dbReference type="PIRNR" id="PIRNR006769"/>
    </source>
</evidence>
<feature type="active site" description="Proton donor" evidence="15">
    <location>
        <position position="68"/>
    </location>
</feature>
<name>A0A931DZR5_9CORY</name>
<feature type="binding site" evidence="17">
    <location>
        <position position="66"/>
    </location>
    <ligand>
        <name>Zn(2+)</name>
        <dbReference type="ChEBI" id="CHEBI:29105"/>
        <note>catalytic</note>
    </ligand>
</feature>
<dbReference type="GO" id="GO:0008703">
    <property type="term" value="F:5-amino-6-(5-phosphoribosylamino)uracil reductase activity"/>
    <property type="evidence" value="ECO:0007669"/>
    <property type="project" value="UniProtKB-EC"/>
</dbReference>
<keyword evidence="8 14" id="KW-0862">Zinc</keyword>
<dbReference type="Gene3D" id="3.40.430.10">
    <property type="entry name" value="Dihydrofolate Reductase, subunit A"/>
    <property type="match status" value="2"/>
</dbReference>
<dbReference type="InterPro" id="IPR024072">
    <property type="entry name" value="DHFR-like_dom_sf"/>
</dbReference>
<dbReference type="GO" id="GO:0009231">
    <property type="term" value="P:riboflavin biosynthetic process"/>
    <property type="evidence" value="ECO:0007669"/>
    <property type="project" value="UniProtKB-KW"/>
</dbReference>
<dbReference type="GO" id="GO:0008270">
    <property type="term" value="F:zinc ion binding"/>
    <property type="evidence" value="ECO:0007669"/>
    <property type="project" value="InterPro"/>
</dbReference>
<evidence type="ECO:0000259" key="18">
    <source>
        <dbReference type="PROSITE" id="PS51747"/>
    </source>
</evidence>
<feature type="domain" description="CMP/dCMP-type deaminase" evidence="18">
    <location>
        <begin position="6"/>
        <end position="129"/>
    </location>
</feature>
<comment type="pathway">
    <text evidence="3 14">Cofactor biosynthesis; riboflavin biosynthesis; 5-amino-6-(D-ribitylamino)uracil from GTP: step 3/4.</text>
</comment>
<sequence>MRVYSYDCDRYEDAALWEAVQAGGEVWGSTSPNPPVGCVIYRENPDAPDIIDVIATGGTEPAGGRHAERVALDAAGEKARGAHMVVTLEPCNHTGRTGPCAEAIVQAGIAKVVYLNADPNPVAAGGAQYLSDHGVAVRHIPYPVRQLDPWLTAMRHGRVSVTAKFAATLDGFTAAQDGTSQWITGPMARSWVHEDRARCDAIIVGTGTVLADDPSLTARKEDGSLYSNQPRRVVVGTRDVPEGNLTRLGYEQYATPQEALDALWATGARHVMVEGGATLMRSMFELGVVDAIQAYLAPMLLGAGRGIMDGPLADTLSSAQRYELEDVAVADDDVLIRLRRKDN</sequence>
<feature type="binding site" evidence="16">
    <location>
        <position position="208"/>
    </location>
    <ligand>
        <name>NADP(+)</name>
        <dbReference type="ChEBI" id="CHEBI:58349"/>
    </ligand>
</feature>
<dbReference type="EC" id="1.1.1.193" evidence="14"/>
<evidence type="ECO:0000256" key="12">
    <source>
        <dbReference type="ARBA" id="ARBA00049861"/>
    </source>
</evidence>
<dbReference type="NCBIfam" id="TIGR00326">
    <property type="entry name" value="eubact_ribD"/>
    <property type="match status" value="1"/>
</dbReference>
<dbReference type="InterPro" id="IPR004794">
    <property type="entry name" value="Eubact_RibD"/>
</dbReference>
<dbReference type="Proteomes" id="UP000658613">
    <property type="component" value="Unassembled WGS sequence"/>
</dbReference>
<feature type="binding site" evidence="17">
    <location>
        <position position="91"/>
    </location>
    <ligand>
        <name>Zn(2+)</name>
        <dbReference type="ChEBI" id="CHEBI:29105"/>
        <note>catalytic</note>
    </ligand>
</feature>
<comment type="pathway">
    <text evidence="2 14">Cofactor biosynthesis; riboflavin biosynthesis; 5-amino-6-(D-ribitylamino)uracil from GTP: step 2/4.</text>
</comment>
<feature type="binding site" evidence="16">
    <location>
        <position position="196"/>
    </location>
    <ligand>
        <name>substrate</name>
    </ligand>
</feature>
<evidence type="ECO:0000256" key="10">
    <source>
        <dbReference type="ARBA" id="ARBA00023002"/>
    </source>
</evidence>
<dbReference type="PROSITE" id="PS00903">
    <property type="entry name" value="CYT_DCMP_DEAMINASES_1"/>
    <property type="match status" value="1"/>
</dbReference>
<dbReference type="SUPFAM" id="SSF53927">
    <property type="entry name" value="Cytidine deaminase-like"/>
    <property type="match status" value="1"/>
</dbReference>
<evidence type="ECO:0000256" key="1">
    <source>
        <dbReference type="ARBA" id="ARBA00002151"/>
    </source>
</evidence>
<evidence type="ECO:0000256" key="13">
    <source>
        <dbReference type="ARBA" id="ARBA00049886"/>
    </source>
</evidence>
<evidence type="ECO:0000256" key="8">
    <source>
        <dbReference type="ARBA" id="ARBA00022833"/>
    </source>
</evidence>
<evidence type="ECO:0000256" key="15">
    <source>
        <dbReference type="PIRSR" id="PIRSR006769-1"/>
    </source>
</evidence>
<evidence type="ECO:0000256" key="5">
    <source>
        <dbReference type="ARBA" id="ARBA00007417"/>
    </source>
</evidence>
<feature type="binding site" evidence="17">
    <location>
        <position position="100"/>
    </location>
    <ligand>
        <name>Zn(2+)</name>
        <dbReference type="ChEBI" id="CHEBI:29105"/>
        <note>catalytic</note>
    </ligand>
</feature>
<comment type="cofactor">
    <cofactor evidence="14 17">
        <name>Zn(2+)</name>
        <dbReference type="ChEBI" id="CHEBI:29105"/>
    </cofactor>
    <text evidence="14 17">Binds 1 zinc ion.</text>
</comment>
<dbReference type="EMBL" id="JADOUE010000001">
    <property type="protein sequence ID" value="MBG6121673.1"/>
    <property type="molecule type" value="Genomic_DNA"/>
</dbReference>
<comment type="function">
    <text evidence="1 14">Converts 2,5-diamino-6-(ribosylamino)-4(3h)-pyrimidinone 5'-phosphate into 5-amino-6-(ribosylamino)-2,4(1h,3h)-pyrimidinedione 5'-phosphate.</text>
</comment>
<evidence type="ECO:0000256" key="7">
    <source>
        <dbReference type="ARBA" id="ARBA00022723"/>
    </source>
</evidence>
<reference evidence="19" key="1">
    <citation type="submission" date="2020-11" db="EMBL/GenBank/DDBJ databases">
        <title>Sequencing the genomes of 1000 actinobacteria strains.</title>
        <authorList>
            <person name="Klenk H.-P."/>
        </authorList>
    </citation>
    <scope>NUCLEOTIDE SEQUENCE</scope>
    <source>
        <strain evidence="19">DSM 45632</strain>
    </source>
</reference>
<comment type="caution">
    <text evidence="19">The sequence shown here is derived from an EMBL/GenBank/DDBJ whole genome shotgun (WGS) entry which is preliminary data.</text>
</comment>
<dbReference type="Pfam" id="PF01872">
    <property type="entry name" value="RibD_C"/>
    <property type="match status" value="1"/>
</dbReference>
<proteinExistence type="inferred from homology"/>
<gene>
    <name evidence="19" type="ORF">IW254_000642</name>
</gene>
<evidence type="ECO:0000313" key="19">
    <source>
        <dbReference type="EMBL" id="MBG6121673.1"/>
    </source>
</evidence>
<organism evidence="19 20">
    <name type="scientific">Corynebacterium aquatimens</name>
    <dbReference type="NCBI Taxonomy" id="1190508"/>
    <lineage>
        <taxon>Bacteria</taxon>
        <taxon>Bacillati</taxon>
        <taxon>Actinomycetota</taxon>
        <taxon>Actinomycetes</taxon>
        <taxon>Mycobacteriales</taxon>
        <taxon>Corynebacteriaceae</taxon>
        <taxon>Corynebacterium</taxon>
    </lineage>
</organism>
<dbReference type="InterPro" id="IPR002734">
    <property type="entry name" value="RibDG_C"/>
</dbReference>
<comment type="catalytic activity">
    <reaction evidence="12 14">
        <text>5-amino-6-(5-phospho-D-ribitylamino)uracil + NADP(+) = 5-amino-6-(5-phospho-D-ribosylamino)uracil + NADPH + H(+)</text>
        <dbReference type="Rhea" id="RHEA:17845"/>
        <dbReference type="ChEBI" id="CHEBI:15378"/>
        <dbReference type="ChEBI" id="CHEBI:57783"/>
        <dbReference type="ChEBI" id="CHEBI:58349"/>
        <dbReference type="ChEBI" id="CHEBI:58421"/>
        <dbReference type="ChEBI" id="CHEBI:58453"/>
        <dbReference type="EC" id="1.1.1.193"/>
    </reaction>
</comment>
<dbReference type="PROSITE" id="PS51747">
    <property type="entry name" value="CYT_DCMP_DEAMINASES_2"/>
    <property type="match status" value="1"/>
</dbReference>
<evidence type="ECO:0000256" key="6">
    <source>
        <dbReference type="ARBA" id="ARBA00022619"/>
    </source>
</evidence>
<keyword evidence="9 14" id="KW-0521">NADP</keyword>
<dbReference type="GO" id="GO:0008835">
    <property type="term" value="F:diaminohydroxyphosphoribosylaminopyrimidine deaminase activity"/>
    <property type="evidence" value="ECO:0007669"/>
    <property type="project" value="UniProtKB-EC"/>
</dbReference>
<keyword evidence="6 14" id="KW-0686">Riboflavin biosynthesis</keyword>
<feature type="binding site" evidence="16">
    <location>
        <position position="274"/>
    </location>
    <ligand>
        <name>substrate</name>
    </ligand>
</feature>
<evidence type="ECO:0000256" key="17">
    <source>
        <dbReference type="PIRSR" id="PIRSR006769-3"/>
    </source>
</evidence>
<evidence type="ECO:0000256" key="4">
    <source>
        <dbReference type="ARBA" id="ARBA00005259"/>
    </source>
</evidence>
<dbReference type="PANTHER" id="PTHR38011">
    <property type="entry name" value="DIHYDROFOLATE REDUCTASE FAMILY PROTEIN (AFU_ORTHOLOGUE AFUA_8G06820)"/>
    <property type="match status" value="1"/>
</dbReference>
<comment type="catalytic activity">
    <reaction evidence="13 14">
        <text>2,5-diamino-6-hydroxy-4-(5-phosphoribosylamino)-pyrimidine + H2O + H(+) = 5-amino-6-(5-phospho-D-ribosylamino)uracil + NH4(+)</text>
        <dbReference type="Rhea" id="RHEA:21868"/>
        <dbReference type="ChEBI" id="CHEBI:15377"/>
        <dbReference type="ChEBI" id="CHEBI:15378"/>
        <dbReference type="ChEBI" id="CHEBI:28938"/>
        <dbReference type="ChEBI" id="CHEBI:58453"/>
        <dbReference type="ChEBI" id="CHEBI:58614"/>
        <dbReference type="EC" id="3.5.4.26"/>
    </reaction>
</comment>
<dbReference type="Gene3D" id="3.40.140.10">
    <property type="entry name" value="Cytidine Deaminase, domain 2"/>
    <property type="match status" value="1"/>
</dbReference>
<dbReference type="PIRSF" id="PIRSF006769">
    <property type="entry name" value="RibD"/>
    <property type="match status" value="1"/>
</dbReference>
<feature type="binding site" evidence="16">
    <location>
        <position position="212"/>
    </location>
    <ligand>
        <name>NADP(+)</name>
        <dbReference type="ChEBI" id="CHEBI:58349"/>
    </ligand>
</feature>
<dbReference type="AlphaFoldDB" id="A0A931DZR5"/>
<dbReference type="CDD" id="cd01284">
    <property type="entry name" value="Riboflavin_deaminase-reductase"/>
    <property type="match status" value="1"/>
</dbReference>
<dbReference type="InterPro" id="IPR050765">
    <property type="entry name" value="Riboflavin_Biosynth_HTPR"/>
</dbReference>
<keyword evidence="7 14" id="KW-0479">Metal-binding</keyword>
<feature type="binding site" evidence="16">
    <location>
        <position position="166"/>
    </location>
    <ligand>
        <name>NADP(+)</name>
        <dbReference type="ChEBI" id="CHEBI:58349"/>
    </ligand>
</feature>
<keyword evidence="20" id="KW-1185">Reference proteome</keyword>